<evidence type="ECO:0000256" key="2">
    <source>
        <dbReference type="ARBA" id="ARBA00022723"/>
    </source>
</evidence>
<dbReference type="AlphaFoldDB" id="A0A4Q0XL25"/>
<dbReference type="GO" id="GO:2001295">
    <property type="term" value="P:malonyl-CoA biosynthetic process"/>
    <property type="evidence" value="ECO:0007669"/>
    <property type="project" value="UniProtKB-UniPathway"/>
</dbReference>
<dbReference type="InterPro" id="IPR011054">
    <property type="entry name" value="Rudment_hybrid_motif"/>
</dbReference>
<dbReference type="InterPro" id="IPR005479">
    <property type="entry name" value="CPAse_ATP-bd"/>
</dbReference>
<dbReference type="RefSeq" id="WP_129016415.1">
    <property type="nucleotide sequence ID" value="NZ_SDDZ01000002.1"/>
</dbReference>
<evidence type="ECO:0000256" key="6">
    <source>
        <dbReference type="ARBA" id="ARBA00023267"/>
    </source>
</evidence>
<dbReference type="Gene3D" id="3.30.470.20">
    <property type="entry name" value="ATP-grasp fold, B domain"/>
    <property type="match status" value="1"/>
</dbReference>
<evidence type="ECO:0000259" key="9">
    <source>
        <dbReference type="PROSITE" id="PS50979"/>
    </source>
</evidence>
<dbReference type="Pfam" id="PF02785">
    <property type="entry name" value="Biotin_carb_C"/>
    <property type="match status" value="1"/>
</dbReference>
<dbReference type="InterPro" id="IPR005481">
    <property type="entry name" value="BC-like_N"/>
</dbReference>
<keyword evidence="6" id="KW-0092">Biotin</keyword>
<feature type="domain" description="Biotin carboxylation" evidence="9">
    <location>
        <begin position="1"/>
        <end position="445"/>
    </location>
</feature>
<dbReference type="PANTHER" id="PTHR18866:SF33">
    <property type="entry name" value="METHYLCROTONOYL-COA CARBOXYLASE SUBUNIT ALPHA, MITOCHONDRIAL-RELATED"/>
    <property type="match status" value="1"/>
</dbReference>
<dbReference type="PROSITE" id="PS50975">
    <property type="entry name" value="ATP_GRASP"/>
    <property type="match status" value="1"/>
</dbReference>
<dbReference type="SUPFAM" id="SSF56059">
    <property type="entry name" value="Glutathione synthetase ATP-binding domain-like"/>
    <property type="match status" value="1"/>
</dbReference>
<dbReference type="OrthoDB" id="9807469at2"/>
<evidence type="ECO:0000313" key="10">
    <source>
        <dbReference type="EMBL" id="RXJ51417.1"/>
    </source>
</evidence>
<dbReference type="GO" id="GO:0004075">
    <property type="term" value="F:biotin carboxylase activity"/>
    <property type="evidence" value="ECO:0007669"/>
    <property type="project" value="UniProtKB-EC"/>
</dbReference>
<dbReference type="PROSITE" id="PS50979">
    <property type="entry name" value="BC"/>
    <property type="match status" value="1"/>
</dbReference>
<keyword evidence="2" id="KW-0479">Metal-binding</keyword>
<dbReference type="InterPro" id="IPR005482">
    <property type="entry name" value="Biotin_COase_C"/>
</dbReference>
<dbReference type="FunFam" id="3.40.50.20:FF:000010">
    <property type="entry name" value="Propionyl-CoA carboxylase subunit alpha"/>
    <property type="match status" value="1"/>
</dbReference>
<dbReference type="FunFam" id="3.30.1490.20:FF:000018">
    <property type="entry name" value="Biotin carboxylase"/>
    <property type="match status" value="1"/>
</dbReference>
<evidence type="ECO:0000259" key="8">
    <source>
        <dbReference type="PROSITE" id="PS50975"/>
    </source>
</evidence>
<dbReference type="SUPFAM" id="SSF51246">
    <property type="entry name" value="Rudiment single hybrid motif"/>
    <property type="match status" value="1"/>
</dbReference>
<reference evidence="10 11" key="1">
    <citation type="submission" date="2019-01" db="EMBL/GenBank/DDBJ databases">
        <title>Genome sequence of the Antarctic species Gelidibacter gilvus ACAM 158(T).</title>
        <authorList>
            <person name="Bowman J.P."/>
        </authorList>
    </citation>
    <scope>NUCLEOTIDE SEQUENCE [LARGE SCALE GENOMIC DNA]</scope>
    <source>
        <strain evidence="10 11">IC158</strain>
    </source>
</reference>
<dbReference type="InterPro" id="IPR050856">
    <property type="entry name" value="Biotin_carboxylase_complex"/>
</dbReference>
<keyword evidence="11" id="KW-1185">Reference proteome</keyword>
<dbReference type="NCBIfam" id="TIGR00514">
    <property type="entry name" value="accC"/>
    <property type="match status" value="1"/>
</dbReference>
<dbReference type="NCBIfam" id="NF006367">
    <property type="entry name" value="PRK08591.1"/>
    <property type="match status" value="1"/>
</dbReference>
<comment type="caution">
    <text evidence="10">The sequence shown here is derived from an EMBL/GenBank/DDBJ whole genome shotgun (WGS) entry which is preliminary data.</text>
</comment>
<gene>
    <name evidence="10" type="primary">accC</name>
    <name evidence="10" type="ORF">ESZ48_06000</name>
</gene>
<dbReference type="EMBL" id="SDDZ01000002">
    <property type="protein sequence ID" value="RXJ51417.1"/>
    <property type="molecule type" value="Genomic_DNA"/>
</dbReference>
<dbReference type="InterPro" id="IPR016185">
    <property type="entry name" value="PreATP-grasp_dom_sf"/>
</dbReference>
<dbReference type="PROSITE" id="PS00867">
    <property type="entry name" value="CPSASE_2"/>
    <property type="match status" value="1"/>
</dbReference>
<protein>
    <submittedName>
        <fullName evidence="10">Acetyl-CoA carboxylase biotin carboxylase subunit</fullName>
        <ecNumber evidence="10">6.3.4.14</ecNumber>
    </submittedName>
</protein>
<dbReference type="GO" id="GO:0005524">
    <property type="term" value="F:ATP binding"/>
    <property type="evidence" value="ECO:0007669"/>
    <property type="project" value="UniProtKB-UniRule"/>
</dbReference>
<dbReference type="PANTHER" id="PTHR18866">
    <property type="entry name" value="CARBOXYLASE:PYRUVATE/ACETYL-COA/PROPIONYL-COA CARBOXYLASE"/>
    <property type="match status" value="1"/>
</dbReference>
<evidence type="ECO:0000313" key="11">
    <source>
        <dbReference type="Proteomes" id="UP000289792"/>
    </source>
</evidence>
<organism evidence="10 11">
    <name type="scientific">Gelidibacter gilvus</name>
    <dbReference type="NCBI Taxonomy" id="59602"/>
    <lineage>
        <taxon>Bacteria</taxon>
        <taxon>Pseudomonadati</taxon>
        <taxon>Bacteroidota</taxon>
        <taxon>Flavobacteriia</taxon>
        <taxon>Flavobacteriales</taxon>
        <taxon>Flavobacteriaceae</taxon>
        <taxon>Gelidibacter</taxon>
    </lineage>
</organism>
<dbReference type="SMART" id="SM00878">
    <property type="entry name" value="Biotin_carb_C"/>
    <property type="match status" value="1"/>
</dbReference>
<keyword evidence="1 10" id="KW-0436">Ligase</keyword>
<dbReference type="UniPathway" id="UPA00655">
    <property type="reaction ID" value="UER00711"/>
</dbReference>
<accession>A0A4Q0XL25</accession>
<evidence type="ECO:0000256" key="7">
    <source>
        <dbReference type="PROSITE-ProRule" id="PRU00409"/>
    </source>
</evidence>
<dbReference type="Proteomes" id="UP000289792">
    <property type="component" value="Unassembled WGS sequence"/>
</dbReference>
<evidence type="ECO:0000256" key="1">
    <source>
        <dbReference type="ARBA" id="ARBA00022598"/>
    </source>
</evidence>
<dbReference type="FunFam" id="3.30.470.20:FF:000028">
    <property type="entry name" value="Methylcrotonoyl-CoA carboxylase subunit alpha, mitochondrial"/>
    <property type="match status" value="1"/>
</dbReference>
<dbReference type="EC" id="6.3.4.14" evidence="10"/>
<dbReference type="InterPro" id="IPR011761">
    <property type="entry name" value="ATP-grasp"/>
</dbReference>
<dbReference type="Pfam" id="PF00289">
    <property type="entry name" value="Biotin_carb_N"/>
    <property type="match status" value="1"/>
</dbReference>
<proteinExistence type="predicted"/>
<dbReference type="SUPFAM" id="SSF52440">
    <property type="entry name" value="PreATP-grasp domain"/>
    <property type="match status" value="1"/>
</dbReference>
<dbReference type="InterPro" id="IPR004549">
    <property type="entry name" value="Acetyl_CoA_COase_biotin_COase"/>
</dbReference>
<keyword evidence="4 7" id="KW-0067">ATP-binding</keyword>
<evidence type="ECO:0000256" key="3">
    <source>
        <dbReference type="ARBA" id="ARBA00022741"/>
    </source>
</evidence>
<evidence type="ECO:0000256" key="5">
    <source>
        <dbReference type="ARBA" id="ARBA00022842"/>
    </source>
</evidence>
<dbReference type="PROSITE" id="PS00866">
    <property type="entry name" value="CPSASE_1"/>
    <property type="match status" value="1"/>
</dbReference>
<name>A0A4Q0XL25_9FLAO</name>
<sequence>MKKILIANRGEIAIRVMKTAKKMGIKTVAIYSTADRKSPHVRYADEAVLIGEGPSNQSYLLGDKIIQVAKKLNVDAIHPGYGFLSENADFAEACEANDIIFIGPKSKAIKIMGSKLAAKEAVKHYNIPMVPGIDEAITDVVKAHAIAKEIGFPILIKASAGGGGKGMRVVEKQSELESQMKRAISEATSAFGDGSVFIEKYINSPRHIEIQIMADTHGNIIHLFERECSIQRRHQKVVEEAPSSILTPELRKKMGEAAVKVAKACDYVNAGTVEFLLDEHLNFYFLEMNTRLQVEHPVTELITNTDLVELQIRVARGEVLPIKQEELKIKGHAFELRVYAEDPLNNFLPSVGHLDVYQLPQGKNIRVDNGFEEGMDIPIYYDPMIAKLITYGETRAEAMDEMLNAISNYHIKGIETTLPFGTFVFEHEAFRSGNFDTHFVKKYYSAEKLEEQNKEEAHLAALIAVRRYLEEQKILRVPEGN</sequence>
<dbReference type="InterPro" id="IPR011764">
    <property type="entry name" value="Biotin_carboxylation_dom"/>
</dbReference>
<feature type="domain" description="ATP-grasp" evidence="8">
    <location>
        <begin position="119"/>
        <end position="316"/>
    </location>
</feature>
<dbReference type="Pfam" id="PF02786">
    <property type="entry name" value="CPSase_L_D2"/>
    <property type="match status" value="1"/>
</dbReference>
<evidence type="ECO:0000256" key="4">
    <source>
        <dbReference type="ARBA" id="ARBA00022840"/>
    </source>
</evidence>
<keyword evidence="3 7" id="KW-0547">Nucleotide-binding</keyword>
<dbReference type="GO" id="GO:0046872">
    <property type="term" value="F:metal ion binding"/>
    <property type="evidence" value="ECO:0007669"/>
    <property type="project" value="UniProtKB-KW"/>
</dbReference>
<keyword evidence="5" id="KW-0460">Magnesium</keyword>